<evidence type="ECO:0000256" key="4">
    <source>
        <dbReference type="RuleBase" id="RU363019"/>
    </source>
</evidence>
<dbReference type="AlphaFoldDB" id="A0A3D2X361"/>
<dbReference type="Gene3D" id="2.40.100.10">
    <property type="entry name" value="Cyclophilin-like"/>
    <property type="match status" value="2"/>
</dbReference>
<keyword evidence="3 4" id="KW-0413">Isomerase</keyword>
<evidence type="ECO:0000259" key="5">
    <source>
        <dbReference type="PROSITE" id="PS50072"/>
    </source>
</evidence>
<dbReference type="PANTHER" id="PTHR45625:SF4">
    <property type="entry name" value="PEPTIDYLPROLYL ISOMERASE DOMAIN AND WD REPEAT-CONTAINING PROTEIN 1"/>
    <property type="match status" value="1"/>
</dbReference>
<dbReference type="PANTHER" id="PTHR45625">
    <property type="entry name" value="PEPTIDYL-PROLYL CIS-TRANS ISOMERASE-RELATED"/>
    <property type="match status" value="1"/>
</dbReference>
<evidence type="ECO:0000256" key="1">
    <source>
        <dbReference type="ARBA" id="ARBA00002388"/>
    </source>
</evidence>
<dbReference type="EMBL" id="DPVV01000033">
    <property type="protein sequence ID" value="HCL00975.1"/>
    <property type="molecule type" value="Genomic_DNA"/>
</dbReference>
<dbReference type="Proteomes" id="UP000262969">
    <property type="component" value="Unassembled WGS sequence"/>
</dbReference>
<dbReference type="PROSITE" id="PS50072">
    <property type="entry name" value="CSA_PPIASE_2"/>
    <property type="match status" value="1"/>
</dbReference>
<dbReference type="EC" id="5.2.1.8" evidence="4"/>
<organism evidence="6 7">
    <name type="scientific">Lachnoclostridium phytofermentans</name>
    <dbReference type="NCBI Taxonomy" id="66219"/>
    <lineage>
        <taxon>Bacteria</taxon>
        <taxon>Bacillati</taxon>
        <taxon>Bacillota</taxon>
        <taxon>Clostridia</taxon>
        <taxon>Lachnospirales</taxon>
        <taxon>Lachnospiraceae</taxon>
    </lineage>
</organism>
<comment type="function">
    <text evidence="1 4">PPIases accelerate the folding of proteins. It catalyzes the cis-trans isomerization of proline imidic peptide bonds in oligopeptides.</text>
</comment>
<evidence type="ECO:0000313" key="7">
    <source>
        <dbReference type="Proteomes" id="UP000262969"/>
    </source>
</evidence>
<evidence type="ECO:0000256" key="3">
    <source>
        <dbReference type="ARBA" id="ARBA00023235"/>
    </source>
</evidence>
<gene>
    <name evidence="6" type="ORF">DHW61_00880</name>
</gene>
<dbReference type="PROSITE" id="PS51257">
    <property type="entry name" value="PROKAR_LIPOPROTEIN"/>
    <property type="match status" value="1"/>
</dbReference>
<dbReference type="Pfam" id="PF00160">
    <property type="entry name" value="Pro_isomerase"/>
    <property type="match status" value="2"/>
</dbReference>
<keyword evidence="2 4" id="KW-0697">Rotamase</keyword>
<dbReference type="CDD" id="cd00317">
    <property type="entry name" value="cyclophilin"/>
    <property type="match status" value="1"/>
</dbReference>
<sequence>MHKKLGIMILCGAMAISLIGCGLKNKGNNEGSSSITQEESNNGGVVEEPTLTKEAKKLYQFKDVKKGDTIAEINVKDFGTIKIKLFGKEAPKAVENFVAHAKDGYYDGVTFHRIIEDFMIQGGDPLGTGFGGESIYGEPFEDEFSNDLYPFRGALCMANSGANTNGSQFFIVQADSEQVNRLKDLAKEYYDLSFIDYVQKAYGVSLSSSELNQFLTYGGTPWLTKKHTVFGQVIEGFDVLDAIAETEKADDQGTPKTPVVIENINISEVD</sequence>
<proteinExistence type="inferred from homology"/>
<dbReference type="InterPro" id="IPR029000">
    <property type="entry name" value="Cyclophilin-like_dom_sf"/>
</dbReference>
<dbReference type="GO" id="GO:0006457">
    <property type="term" value="P:protein folding"/>
    <property type="evidence" value="ECO:0007669"/>
    <property type="project" value="InterPro"/>
</dbReference>
<dbReference type="PROSITE" id="PS00170">
    <property type="entry name" value="CSA_PPIASE_1"/>
    <property type="match status" value="1"/>
</dbReference>
<evidence type="ECO:0000256" key="2">
    <source>
        <dbReference type="ARBA" id="ARBA00023110"/>
    </source>
</evidence>
<feature type="domain" description="PPIase cyclophilin-type" evidence="5">
    <location>
        <begin position="76"/>
        <end position="266"/>
    </location>
</feature>
<dbReference type="InterPro" id="IPR002130">
    <property type="entry name" value="Cyclophilin-type_PPIase_dom"/>
</dbReference>
<protein>
    <recommendedName>
        <fullName evidence="4">Peptidyl-prolyl cis-trans isomerase</fullName>
        <shortName evidence="4">PPIase</shortName>
        <ecNumber evidence="4">5.2.1.8</ecNumber>
    </recommendedName>
</protein>
<comment type="catalytic activity">
    <reaction evidence="4">
        <text>[protein]-peptidylproline (omega=180) = [protein]-peptidylproline (omega=0)</text>
        <dbReference type="Rhea" id="RHEA:16237"/>
        <dbReference type="Rhea" id="RHEA-COMP:10747"/>
        <dbReference type="Rhea" id="RHEA-COMP:10748"/>
        <dbReference type="ChEBI" id="CHEBI:83833"/>
        <dbReference type="ChEBI" id="CHEBI:83834"/>
        <dbReference type="EC" id="5.2.1.8"/>
    </reaction>
</comment>
<dbReference type="InterPro" id="IPR020892">
    <property type="entry name" value="Cyclophilin-type_PPIase_CS"/>
</dbReference>
<name>A0A3D2X361_9FIRM</name>
<comment type="caution">
    <text evidence="6">The sequence shown here is derived from an EMBL/GenBank/DDBJ whole genome shotgun (WGS) entry which is preliminary data.</text>
</comment>
<reference evidence="6 7" key="1">
    <citation type="journal article" date="2018" name="Nat. Biotechnol.">
        <title>A standardized bacterial taxonomy based on genome phylogeny substantially revises the tree of life.</title>
        <authorList>
            <person name="Parks D.H."/>
            <person name="Chuvochina M."/>
            <person name="Waite D.W."/>
            <person name="Rinke C."/>
            <person name="Skarshewski A."/>
            <person name="Chaumeil P.A."/>
            <person name="Hugenholtz P."/>
        </authorList>
    </citation>
    <scope>NUCLEOTIDE SEQUENCE [LARGE SCALE GENOMIC DNA]</scope>
    <source>
        <strain evidence="6">UBA11728</strain>
    </source>
</reference>
<dbReference type="InterPro" id="IPR044666">
    <property type="entry name" value="Cyclophilin_A-like"/>
</dbReference>
<dbReference type="GO" id="GO:0003755">
    <property type="term" value="F:peptidyl-prolyl cis-trans isomerase activity"/>
    <property type="evidence" value="ECO:0007669"/>
    <property type="project" value="UniProtKB-UniRule"/>
</dbReference>
<dbReference type="PRINTS" id="PR00153">
    <property type="entry name" value="CSAPPISMRASE"/>
</dbReference>
<accession>A0A3D2X361</accession>
<evidence type="ECO:0000313" key="6">
    <source>
        <dbReference type="EMBL" id="HCL00975.1"/>
    </source>
</evidence>
<comment type="similarity">
    <text evidence="4">Belongs to the cyclophilin-type PPIase family.</text>
</comment>
<dbReference type="SUPFAM" id="SSF50891">
    <property type="entry name" value="Cyclophilin-like"/>
    <property type="match status" value="1"/>
</dbReference>